<feature type="chain" id="PRO_5036052113" description="Lipoprotein" evidence="1">
    <location>
        <begin position="27"/>
        <end position="126"/>
    </location>
</feature>
<name>A0A2U1B6N0_9BACT</name>
<accession>A0A2U1B6N0</accession>
<reference evidence="3 4" key="1">
    <citation type="submission" date="2018-04" db="EMBL/GenBank/DDBJ databases">
        <title>Genomic Encyclopedia of Type Strains, Phase IV (KMG-IV): sequencing the most valuable type-strain genomes for metagenomic binning, comparative biology and taxonomic classification.</title>
        <authorList>
            <person name="Goeker M."/>
        </authorList>
    </citation>
    <scope>NUCLEOTIDE SEQUENCE [LARGE SCALE GENOMIC DNA]</scope>
    <source>
        <strain evidence="3 4">DSM 14823</strain>
    </source>
</reference>
<dbReference type="Proteomes" id="UP000576225">
    <property type="component" value="Unassembled WGS sequence"/>
</dbReference>
<dbReference type="Proteomes" id="UP000245959">
    <property type="component" value="Unassembled WGS sequence"/>
</dbReference>
<comment type="caution">
    <text evidence="3">The sequence shown here is derived from an EMBL/GenBank/DDBJ whole genome shotgun (WGS) entry which is preliminary data.</text>
</comment>
<evidence type="ECO:0000313" key="5">
    <source>
        <dbReference type="Proteomes" id="UP000576225"/>
    </source>
</evidence>
<keyword evidence="4" id="KW-1185">Reference proteome</keyword>
<organism evidence="3 4">
    <name type="scientific">Victivallis vadensis</name>
    <dbReference type="NCBI Taxonomy" id="172901"/>
    <lineage>
        <taxon>Bacteria</taxon>
        <taxon>Pseudomonadati</taxon>
        <taxon>Lentisphaerota</taxon>
        <taxon>Lentisphaeria</taxon>
        <taxon>Victivallales</taxon>
        <taxon>Victivallaceae</taxon>
        <taxon>Victivallis</taxon>
    </lineage>
</organism>
<keyword evidence="1" id="KW-0732">Signal</keyword>
<dbReference type="GeneID" id="78294655"/>
<evidence type="ECO:0000313" key="4">
    <source>
        <dbReference type="Proteomes" id="UP000245959"/>
    </source>
</evidence>
<evidence type="ECO:0000313" key="3">
    <source>
        <dbReference type="EMBL" id="PVY44346.1"/>
    </source>
</evidence>
<gene>
    <name evidence="3" type="ORF">C8D82_107101</name>
    <name evidence="2" type="ORF">HF882_13140</name>
</gene>
<dbReference type="PROSITE" id="PS51257">
    <property type="entry name" value="PROKAR_LIPOPROTEIN"/>
    <property type="match status" value="1"/>
</dbReference>
<reference evidence="2 5" key="2">
    <citation type="submission" date="2020-04" db="EMBL/GenBank/DDBJ databases">
        <authorList>
            <person name="Hitch T.C.A."/>
            <person name="Wylensek D."/>
            <person name="Clavel T."/>
        </authorList>
    </citation>
    <scope>NUCLEOTIDE SEQUENCE [LARGE SCALE GENOMIC DNA]</scope>
    <source>
        <strain evidence="2 5">COR2-253-APC-1A</strain>
    </source>
</reference>
<proteinExistence type="predicted"/>
<dbReference type="RefSeq" id="WP_116883347.1">
    <property type="nucleotide sequence ID" value="NZ_CAJKCJ010000129.1"/>
</dbReference>
<evidence type="ECO:0000313" key="2">
    <source>
        <dbReference type="EMBL" id="NMD87531.1"/>
    </source>
</evidence>
<dbReference type="AlphaFoldDB" id="A0A2U1B6N0"/>
<dbReference type="EMBL" id="QEKH01000007">
    <property type="protein sequence ID" value="PVY44346.1"/>
    <property type="molecule type" value="Genomic_DNA"/>
</dbReference>
<evidence type="ECO:0008006" key="6">
    <source>
        <dbReference type="Google" id="ProtNLM"/>
    </source>
</evidence>
<sequence length="126" mass="13908">MHKMMLLAAACAVTAFFCGCASVQEATPKDLNSEGIAVTGNTVAHLNAENWGLYFFVFPLITGSTDKPGEMEFLKDTVRVENVANLLTRKSKEMGATQTLNMVSRHNTFVWWFGFRDVQISANAVK</sequence>
<feature type="signal peptide" evidence="1">
    <location>
        <begin position="1"/>
        <end position="26"/>
    </location>
</feature>
<protein>
    <recommendedName>
        <fullName evidence="6">Lipoprotein</fullName>
    </recommendedName>
</protein>
<evidence type="ECO:0000256" key="1">
    <source>
        <dbReference type="SAM" id="SignalP"/>
    </source>
</evidence>
<dbReference type="EMBL" id="JABAEW010000026">
    <property type="protein sequence ID" value="NMD87531.1"/>
    <property type="molecule type" value="Genomic_DNA"/>
</dbReference>